<dbReference type="InterPro" id="IPR011990">
    <property type="entry name" value="TPR-like_helical_dom_sf"/>
</dbReference>
<reference evidence="2" key="2">
    <citation type="submission" date="2021-10" db="EMBL/GenBank/DDBJ databases">
        <title>Phylogenomics reveals ancestral predisposition of the termite-cultivated fungus Termitomyces towards a domesticated lifestyle.</title>
        <authorList>
            <person name="Auxier B."/>
            <person name="Grum-Grzhimaylo A."/>
            <person name="Cardenas M.E."/>
            <person name="Lodge J.D."/>
            <person name="Laessoe T."/>
            <person name="Pedersen O."/>
            <person name="Smith M.E."/>
            <person name="Kuyper T.W."/>
            <person name="Franco-Molano E.A."/>
            <person name="Baroni T.J."/>
            <person name="Aanen D.K."/>
        </authorList>
    </citation>
    <scope>NUCLEOTIDE SEQUENCE</scope>
    <source>
        <strain evidence="2">D49</strain>
    </source>
</reference>
<feature type="region of interest" description="Disordered" evidence="1">
    <location>
        <begin position="630"/>
        <end position="683"/>
    </location>
</feature>
<evidence type="ECO:0000256" key="1">
    <source>
        <dbReference type="SAM" id="MobiDB-lite"/>
    </source>
</evidence>
<feature type="region of interest" description="Disordered" evidence="1">
    <location>
        <begin position="489"/>
        <end position="536"/>
    </location>
</feature>
<dbReference type="AlphaFoldDB" id="A0A9P7GPJ0"/>
<organism evidence="2 3">
    <name type="scientific">Sphagnurus paluster</name>
    <dbReference type="NCBI Taxonomy" id="117069"/>
    <lineage>
        <taxon>Eukaryota</taxon>
        <taxon>Fungi</taxon>
        <taxon>Dikarya</taxon>
        <taxon>Basidiomycota</taxon>
        <taxon>Agaricomycotina</taxon>
        <taxon>Agaricomycetes</taxon>
        <taxon>Agaricomycetidae</taxon>
        <taxon>Agaricales</taxon>
        <taxon>Tricholomatineae</taxon>
        <taxon>Lyophyllaceae</taxon>
        <taxon>Sphagnurus</taxon>
    </lineage>
</organism>
<sequence>MPTSCLSYHVFAPTILNVTRTRLLAQSTRLSSTLSLSPDLLDTSSPGPSSSSPQAYLRRRKLHELTESLNRGHGPSRVWAHYTDLLNVMGYHKLPLEVHQSVLRRCTPSSADLRVSAARRLVAGNVPSNPHIHEGRFQTIMRNIHAIEQNPELDDYHFILEQFAAVGHHVGAMQVYKELTHNAITPRTRTFGLCLQAIAHSLTLPIADERKEQRVTQAHRMMADLITDMQQLHIPFTSANLDLTIRILKETADMETFENLMKWGYGIDLSNPDRPPLEYMGAPTIKSALGMDTPVSGLPGPQAFSTAALNTTIDILGRFGNVSKLVQAFEVLTQPLPRAAQHLFSSFDDDDDFGIADSPKSTALVSPSARPNTTTYNMLLRHLCKAGHATLARHYLLEAMKLDRTTDSILRYNIYHYPIRHVFAPHFAINRGTLLPVFSESNRDKNMALMRWLSTKIPAILKRKKGSLKFFGEFKVNMEKNYERRAAHFAKHPKDAANSAFRPRSTRGTPRPSLLERRRPKPQNGSVFDVNIDSTAPPAPPAPVKYFDIELHLRVLERDIQEIEAFYEHLQAVLGRNTQRLKERLGRRVWAGKDVYMATEGRRRKVSREEWRNAVGFKPRKAVDPHIRVPMTRPTASSPPNNRTPSTFFQSNQVIQDSRKGDGGIEYTPRNVPKHFSSTLQRR</sequence>
<dbReference type="Proteomes" id="UP000717328">
    <property type="component" value="Unassembled WGS sequence"/>
</dbReference>
<evidence type="ECO:0000313" key="2">
    <source>
        <dbReference type="EMBL" id="KAG5654452.1"/>
    </source>
</evidence>
<dbReference type="OrthoDB" id="276151at2759"/>
<evidence type="ECO:0000313" key="3">
    <source>
        <dbReference type="Proteomes" id="UP000717328"/>
    </source>
</evidence>
<protein>
    <submittedName>
        <fullName evidence="2">Uncharacterized protein</fullName>
    </submittedName>
</protein>
<feature type="compositionally biased region" description="Low complexity" evidence="1">
    <location>
        <begin position="502"/>
        <end position="513"/>
    </location>
</feature>
<reference evidence="2" key="1">
    <citation type="submission" date="2021-02" db="EMBL/GenBank/DDBJ databases">
        <authorList>
            <person name="Nieuwenhuis M."/>
            <person name="Van De Peppel L.J.J."/>
        </authorList>
    </citation>
    <scope>NUCLEOTIDE SEQUENCE</scope>
    <source>
        <strain evidence="2">D49</strain>
    </source>
</reference>
<accession>A0A9P7GPJ0</accession>
<comment type="caution">
    <text evidence="2">The sequence shown here is derived from an EMBL/GenBank/DDBJ whole genome shotgun (WGS) entry which is preliminary data.</text>
</comment>
<keyword evidence="3" id="KW-1185">Reference proteome</keyword>
<dbReference type="Gene3D" id="1.25.40.10">
    <property type="entry name" value="Tetratricopeptide repeat domain"/>
    <property type="match status" value="1"/>
</dbReference>
<gene>
    <name evidence="2" type="ORF">H0H81_001951</name>
</gene>
<dbReference type="EMBL" id="JABCKI010000007">
    <property type="protein sequence ID" value="KAG5654452.1"/>
    <property type="molecule type" value="Genomic_DNA"/>
</dbReference>
<proteinExistence type="predicted"/>
<name>A0A9P7GPJ0_9AGAR</name>
<feature type="region of interest" description="Disordered" evidence="1">
    <location>
        <begin position="36"/>
        <end position="55"/>
    </location>
</feature>
<feature type="compositionally biased region" description="Polar residues" evidence="1">
    <location>
        <begin position="634"/>
        <end position="656"/>
    </location>
</feature>